<accession>A0ABV2J1C2</accession>
<dbReference type="InterPro" id="IPR035093">
    <property type="entry name" value="RelE/ParE_toxin_dom_sf"/>
</dbReference>
<protein>
    <submittedName>
        <fullName evidence="1">Phage-related protein</fullName>
    </submittedName>
</protein>
<organism evidence="1 2">
    <name type="scientific">Rhizobium aquaticum</name>
    <dbReference type="NCBI Taxonomy" id="1549636"/>
    <lineage>
        <taxon>Bacteria</taxon>
        <taxon>Pseudomonadati</taxon>
        <taxon>Pseudomonadota</taxon>
        <taxon>Alphaproteobacteria</taxon>
        <taxon>Hyphomicrobiales</taxon>
        <taxon>Rhizobiaceae</taxon>
        <taxon>Rhizobium/Agrobacterium group</taxon>
        <taxon>Rhizobium</taxon>
    </lineage>
</organism>
<name>A0ABV2J1C2_9HYPH</name>
<reference evidence="1 2" key="1">
    <citation type="submission" date="2024-06" db="EMBL/GenBank/DDBJ databases">
        <title>Genomic Encyclopedia of Type Strains, Phase IV (KMG-IV): sequencing the most valuable type-strain genomes for metagenomic binning, comparative biology and taxonomic classification.</title>
        <authorList>
            <person name="Goeker M."/>
        </authorList>
    </citation>
    <scope>NUCLEOTIDE SEQUENCE [LARGE SCALE GENOMIC DNA]</scope>
    <source>
        <strain evidence="1 2">DSM 29780</strain>
    </source>
</reference>
<gene>
    <name evidence="1" type="ORF">ABID16_002119</name>
</gene>
<dbReference type="InterPro" id="IPR009241">
    <property type="entry name" value="HigB-like"/>
</dbReference>
<dbReference type="RefSeq" id="WP_354556295.1">
    <property type="nucleotide sequence ID" value="NZ_JBEPMB010000002.1"/>
</dbReference>
<keyword evidence="2" id="KW-1185">Reference proteome</keyword>
<sequence length="114" mass="12768">MAILRKISWIKAAQKDFEKFPREAQERMADALALAARGAKAEIAKPMKGLGTGVMEIALPFRGDAFRVVYAVQIGDDLWVIHAFQKKSTKGIATPQKDIELVQTRLKRLKEMLS</sequence>
<evidence type="ECO:0000313" key="2">
    <source>
        <dbReference type="Proteomes" id="UP001549047"/>
    </source>
</evidence>
<comment type="caution">
    <text evidence="1">The sequence shown here is derived from an EMBL/GenBank/DDBJ whole genome shotgun (WGS) entry which is preliminary data.</text>
</comment>
<dbReference type="EMBL" id="JBEPMB010000002">
    <property type="protein sequence ID" value="MET3613790.1"/>
    <property type="molecule type" value="Genomic_DNA"/>
</dbReference>
<proteinExistence type="predicted"/>
<dbReference type="Proteomes" id="UP001549047">
    <property type="component" value="Unassembled WGS sequence"/>
</dbReference>
<dbReference type="Gene3D" id="3.30.2310.20">
    <property type="entry name" value="RelE-like"/>
    <property type="match status" value="1"/>
</dbReference>
<dbReference type="Pfam" id="PF05973">
    <property type="entry name" value="Gp49"/>
    <property type="match status" value="1"/>
</dbReference>
<evidence type="ECO:0000313" key="1">
    <source>
        <dbReference type="EMBL" id="MET3613790.1"/>
    </source>
</evidence>